<evidence type="ECO:0000256" key="2">
    <source>
        <dbReference type="ARBA" id="ARBA00022630"/>
    </source>
</evidence>
<evidence type="ECO:0000256" key="5">
    <source>
        <dbReference type="ARBA" id="ARBA00023033"/>
    </source>
</evidence>
<evidence type="ECO:0000256" key="3">
    <source>
        <dbReference type="ARBA" id="ARBA00022827"/>
    </source>
</evidence>
<dbReference type="InterPro" id="IPR050493">
    <property type="entry name" value="FAD-dep_Monooxygenase_BioMet"/>
</dbReference>
<keyword evidence="5" id="KW-0503">Monooxygenase</keyword>
<reference evidence="8" key="2">
    <citation type="submission" date="2015-01" db="EMBL/GenBank/DDBJ databases">
        <title>Evolutionary Origins and Diversification of the Mycorrhizal Mutualists.</title>
        <authorList>
            <consortium name="DOE Joint Genome Institute"/>
            <consortium name="Mycorrhizal Genomics Consortium"/>
            <person name="Kohler A."/>
            <person name="Kuo A."/>
            <person name="Nagy L.G."/>
            <person name="Floudas D."/>
            <person name="Copeland A."/>
            <person name="Barry K.W."/>
            <person name="Cichocki N."/>
            <person name="Veneault-Fourrey C."/>
            <person name="LaButti K."/>
            <person name="Lindquist E.A."/>
            <person name="Lipzen A."/>
            <person name="Lundell T."/>
            <person name="Morin E."/>
            <person name="Murat C."/>
            <person name="Riley R."/>
            <person name="Ohm R."/>
            <person name="Sun H."/>
            <person name="Tunlid A."/>
            <person name="Henrissat B."/>
            <person name="Grigoriev I.V."/>
            <person name="Hibbett D.S."/>
            <person name="Martin F."/>
        </authorList>
    </citation>
    <scope>NUCLEOTIDE SEQUENCE [LARGE SCALE GENOMIC DNA]</scope>
    <source>
        <strain evidence="8">MAFF 305830</strain>
    </source>
</reference>
<accession>A0A0C3B600</accession>
<dbReference type="OrthoDB" id="47494at2759"/>
<dbReference type="HOGENOM" id="CLU_009665_19_5_1"/>
<comment type="similarity">
    <text evidence="1">Belongs to the paxM FAD-dependent monooxygenase family.</text>
</comment>
<reference evidence="7 8" key="1">
    <citation type="submission" date="2014-04" db="EMBL/GenBank/DDBJ databases">
        <authorList>
            <consortium name="DOE Joint Genome Institute"/>
            <person name="Kuo A."/>
            <person name="Zuccaro A."/>
            <person name="Kohler A."/>
            <person name="Nagy L.G."/>
            <person name="Floudas D."/>
            <person name="Copeland A."/>
            <person name="Barry K.W."/>
            <person name="Cichocki N."/>
            <person name="Veneault-Fourrey C."/>
            <person name="LaButti K."/>
            <person name="Lindquist E.A."/>
            <person name="Lipzen A."/>
            <person name="Lundell T."/>
            <person name="Morin E."/>
            <person name="Murat C."/>
            <person name="Sun H."/>
            <person name="Tunlid A."/>
            <person name="Henrissat B."/>
            <person name="Grigoriev I.V."/>
            <person name="Hibbett D.S."/>
            <person name="Martin F."/>
            <person name="Nordberg H.P."/>
            <person name="Cantor M.N."/>
            <person name="Hua S.X."/>
        </authorList>
    </citation>
    <scope>NUCLEOTIDE SEQUENCE [LARGE SCALE GENOMIC DNA]</scope>
    <source>
        <strain evidence="7 8">MAFF 305830</strain>
    </source>
</reference>
<protein>
    <recommendedName>
        <fullName evidence="6">FAD-binding domain-containing protein</fullName>
    </recommendedName>
</protein>
<dbReference type="InterPro" id="IPR036188">
    <property type="entry name" value="FAD/NAD-bd_sf"/>
</dbReference>
<dbReference type="GO" id="GO:0004497">
    <property type="term" value="F:monooxygenase activity"/>
    <property type="evidence" value="ECO:0007669"/>
    <property type="project" value="UniProtKB-KW"/>
</dbReference>
<dbReference type="GO" id="GO:0071949">
    <property type="term" value="F:FAD binding"/>
    <property type="evidence" value="ECO:0007669"/>
    <property type="project" value="InterPro"/>
</dbReference>
<evidence type="ECO:0000256" key="4">
    <source>
        <dbReference type="ARBA" id="ARBA00023002"/>
    </source>
</evidence>
<proteinExistence type="inferred from homology"/>
<evidence type="ECO:0000259" key="6">
    <source>
        <dbReference type="Pfam" id="PF01494"/>
    </source>
</evidence>
<dbReference type="SUPFAM" id="SSF51905">
    <property type="entry name" value="FAD/NAD(P)-binding domain"/>
    <property type="match status" value="1"/>
</dbReference>
<dbReference type="InterPro" id="IPR002938">
    <property type="entry name" value="FAD-bd"/>
</dbReference>
<name>A0A0C3B600_SERVB</name>
<dbReference type="STRING" id="933852.A0A0C3B600"/>
<keyword evidence="2" id="KW-0285">Flavoprotein</keyword>
<dbReference type="PRINTS" id="PR00420">
    <property type="entry name" value="RNGMNOXGNASE"/>
</dbReference>
<feature type="domain" description="FAD-binding" evidence="6">
    <location>
        <begin position="8"/>
        <end position="362"/>
    </location>
</feature>
<organism evidence="7 8">
    <name type="scientific">Serendipita vermifera MAFF 305830</name>
    <dbReference type="NCBI Taxonomy" id="933852"/>
    <lineage>
        <taxon>Eukaryota</taxon>
        <taxon>Fungi</taxon>
        <taxon>Dikarya</taxon>
        <taxon>Basidiomycota</taxon>
        <taxon>Agaricomycotina</taxon>
        <taxon>Agaricomycetes</taxon>
        <taxon>Sebacinales</taxon>
        <taxon>Serendipitaceae</taxon>
        <taxon>Serendipita</taxon>
    </lineage>
</organism>
<keyword evidence="8" id="KW-1185">Reference proteome</keyword>
<evidence type="ECO:0000313" key="8">
    <source>
        <dbReference type="Proteomes" id="UP000054097"/>
    </source>
</evidence>
<dbReference type="Gene3D" id="3.50.50.60">
    <property type="entry name" value="FAD/NAD(P)-binding domain"/>
    <property type="match status" value="1"/>
</dbReference>
<dbReference type="EMBL" id="KN824302">
    <property type="protein sequence ID" value="KIM26901.1"/>
    <property type="molecule type" value="Genomic_DNA"/>
</dbReference>
<evidence type="ECO:0000256" key="1">
    <source>
        <dbReference type="ARBA" id="ARBA00007992"/>
    </source>
</evidence>
<dbReference type="AlphaFoldDB" id="A0A0C3B600"/>
<evidence type="ECO:0000313" key="7">
    <source>
        <dbReference type="EMBL" id="KIM26901.1"/>
    </source>
</evidence>
<dbReference type="PANTHER" id="PTHR13789:SF309">
    <property type="entry name" value="PUTATIVE (AFU_ORTHOLOGUE AFUA_6G14510)-RELATED"/>
    <property type="match status" value="1"/>
</dbReference>
<dbReference type="Pfam" id="PF01494">
    <property type="entry name" value="FAD_binding_3"/>
    <property type="match status" value="1"/>
</dbReference>
<dbReference type="PANTHER" id="PTHR13789">
    <property type="entry name" value="MONOOXYGENASE"/>
    <property type="match status" value="1"/>
</dbReference>
<keyword evidence="4" id="KW-0560">Oxidoreductase</keyword>
<sequence>MSKATPLTIIIVGNGIAGPILAMALKKVTPHNVILVDGGPEETLPLGAGLGIAPNGLHALRFIEAEHLVVDKGGRLEYMAFRRGDSNETLAEQPIGDLFSEKYGFSSYGVVRSEYCRGLRALAKERGVDMRFKLRLKSITETDKIVTAHFTNGEDLSADLLIGCDGIHSPTRAYVVGEDIKPDFANASVIVGLSKLTSQEEETLNLKKGFNMHLGSKASVGVLPLDQDGTWGWFAGFHTVDPAGGETAWGNDHSIEELTNLAQSKVEGWQNLVPSKVISKTFRCFPIPLYDRQPIATWHRGRVVLCGDAAHPTTPAGGQGAQMAAESAIILARLLGENEPSDDLFKRYASIRHPRTDWVTKNSRRTVNTLFVPTTNMWQAIRDIAISLLGGFVFRSGFLGQYGYDPGNVAL</sequence>
<gene>
    <name evidence="7" type="ORF">M408DRAFT_24927</name>
</gene>
<dbReference type="Proteomes" id="UP000054097">
    <property type="component" value="Unassembled WGS sequence"/>
</dbReference>
<keyword evidence="3" id="KW-0274">FAD</keyword>